<comment type="caution">
    <text evidence="1">The sequence shown here is derived from an EMBL/GenBank/DDBJ whole genome shotgun (WGS) entry which is preliminary data.</text>
</comment>
<reference evidence="1 2" key="1">
    <citation type="submission" date="2023-03" db="EMBL/GenBank/DDBJ databases">
        <title>NovoSphingobium album sp. nov. isolated from polycyclic aromatic hydrocarbons- and heavy-metal polluted soil.</title>
        <authorList>
            <person name="Liu Z."/>
            <person name="Wang K."/>
        </authorList>
    </citation>
    <scope>NUCLEOTIDE SEQUENCE [LARGE SCALE GENOMIC DNA]</scope>
    <source>
        <strain evidence="1 2">H3SJ31-1</strain>
    </source>
</reference>
<accession>A0ABT5WRB8</accession>
<organism evidence="1 2">
    <name type="scientific">Novosphingobium album</name>
    <name type="common">ex Liu et al. 2023</name>
    <dbReference type="NCBI Taxonomy" id="3031130"/>
    <lineage>
        <taxon>Bacteria</taxon>
        <taxon>Pseudomonadati</taxon>
        <taxon>Pseudomonadota</taxon>
        <taxon>Alphaproteobacteria</taxon>
        <taxon>Sphingomonadales</taxon>
        <taxon>Sphingomonadaceae</taxon>
        <taxon>Novosphingobium</taxon>
    </lineage>
</organism>
<sequence>MTELAMMDGNVRVTADSVDPIYHDPIIEIDEERAEPVPHRYIHGGFRGTDARFSFYFPPAAQYQGRFFHNTYPMAISSDIGPFPIQFEVAVGDLGFTLDSGAAYVQTNNGGLFGAAGSDPAIAAYRVNAAAAKFARVVAGRIFGEHRTYGYLFGGSGGAYQTMGAAEFTDGVWDGFVPFVPGCNHAIPSMFTVRMHALRVLRQRDRLPGVADAVAVGGSGDPYADLNEEEAAALREVSLMGFPLRGWYRQADMDSGYFANVSGMIPLMDPTYVDDFWSQPGYLGTDPASRIGEGRFAVETTVVSVSAMPPWRVEVADASAHKYDDAHLAVVSGASAGASLPIAHGGGTTLDLVATVDPAAMAGLKPGDKVRIDNSWALALETYHRHQLPPTPDYYGWSQFRDAAGAPLYPQRDVLIGPPAVTNSAGAMLTGKVNGKVLLLSALMDIDAFPWQADWYRGRIRAALGDSFDDMCAIWFVDHAHHENPLTPLQRAHVASFGGALQQALRDLACWVEEGVKPSETAYRVVDTQVIVPDDAAARGGVQPVVHLTANGGERAEVSPGEAVAFTATITVPAGAGKVVSAEWDFVGAGDYPVRAEFAPAETVTLTARHAYDTAGTRFPVLRVASQREGDAATPYGRVLNLAQARVVVA</sequence>
<evidence type="ECO:0000313" key="1">
    <source>
        <dbReference type="EMBL" id="MDE8652584.1"/>
    </source>
</evidence>
<dbReference type="EMBL" id="JARESE010000044">
    <property type="protein sequence ID" value="MDE8652584.1"/>
    <property type="molecule type" value="Genomic_DNA"/>
</dbReference>
<name>A0ABT5WRB8_9SPHN</name>
<gene>
    <name evidence="1" type="ORF">PYV00_12815</name>
</gene>
<protein>
    <recommendedName>
        <fullName evidence="3">Tannase/feruloyl esterase family alpha/beta hydrolase</fullName>
    </recommendedName>
</protein>
<dbReference type="Proteomes" id="UP001216253">
    <property type="component" value="Unassembled WGS sequence"/>
</dbReference>
<keyword evidence="2" id="KW-1185">Reference proteome</keyword>
<proteinExistence type="predicted"/>
<evidence type="ECO:0008006" key="3">
    <source>
        <dbReference type="Google" id="ProtNLM"/>
    </source>
</evidence>
<dbReference type="RefSeq" id="WP_275228667.1">
    <property type="nucleotide sequence ID" value="NZ_JARESE010000044.1"/>
</dbReference>
<evidence type="ECO:0000313" key="2">
    <source>
        <dbReference type="Proteomes" id="UP001216253"/>
    </source>
</evidence>